<dbReference type="InterPro" id="IPR036505">
    <property type="entry name" value="Amidase/PGRP_sf"/>
</dbReference>
<dbReference type="InterPro" id="IPR051206">
    <property type="entry name" value="NAMLAA_amidase_2"/>
</dbReference>
<accession>A0A366HKK6</accession>
<comment type="caution">
    <text evidence="8">The sequence shown here is derived from an EMBL/GenBank/DDBJ whole genome shotgun (WGS) entry which is preliminary data.</text>
</comment>
<keyword evidence="6" id="KW-0732">Signal</keyword>
<dbReference type="PANTHER" id="PTHR30417">
    <property type="entry name" value="N-ACETYLMURAMOYL-L-ALANINE AMIDASE AMID"/>
    <property type="match status" value="1"/>
</dbReference>
<dbReference type="SMART" id="SM00644">
    <property type="entry name" value="Ami_2"/>
    <property type="match status" value="1"/>
</dbReference>
<feature type="domain" description="N-acetylmuramoyl-L-alanine amidase" evidence="7">
    <location>
        <begin position="37"/>
        <end position="174"/>
    </location>
</feature>
<dbReference type="Gene3D" id="1.10.101.10">
    <property type="entry name" value="PGBD-like superfamily/PGBD"/>
    <property type="match status" value="1"/>
</dbReference>
<name>A0A366HKK6_9BURK</name>
<dbReference type="GO" id="GO:0071555">
    <property type="term" value="P:cell wall organization"/>
    <property type="evidence" value="ECO:0007669"/>
    <property type="project" value="UniProtKB-KW"/>
</dbReference>
<organism evidence="8 9">
    <name type="scientific">Eoetvoesiella caeni</name>
    <dbReference type="NCBI Taxonomy" id="645616"/>
    <lineage>
        <taxon>Bacteria</taxon>
        <taxon>Pseudomonadati</taxon>
        <taxon>Pseudomonadota</taxon>
        <taxon>Betaproteobacteria</taxon>
        <taxon>Burkholderiales</taxon>
        <taxon>Alcaligenaceae</taxon>
        <taxon>Eoetvoesiella</taxon>
    </lineage>
</organism>
<dbReference type="PROSITE" id="PS51257">
    <property type="entry name" value="PROKAR_LIPOPROTEIN"/>
    <property type="match status" value="1"/>
</dbReference>
<comment type="similarity">
    <text evidence="2">Belongs to the N-acetylmuramoyl-L-alanine amidase 2 family.</text>
</comment>
<feature type="chain" id="PRO_5017032951" description="N-acetylmuramoyl-L-alanine amidase" evidence="6">
    <location>
        <begin position="24"/>
        <end position="267"/>
    </location>
</feature>
<dbReference type="GO" id="GO:0009254">
    <property type="term" value="P:peptidoglycan turnover"/>
    <property type="evidence" value="ECO:0007669"/>
    <property type="project" value="TreeGrafter"/>
</dbReference>
<proteinExistence type="inferred from homology"/>
<dbReference type="GO" id="GO:0008745">
    <property type="term" value="F:N-acetylmuramoyl-L-alanine amidase activity"/>
    <property type="evidence" value="ECO:0007669"/>
    <property type="project" value="UniProtKB-EC"/>
</dbReference>
<dbReference type="Gene3D" id="3.40.80.10">
    <property type="entry name" value="Peptidoglycan recognition protein-like"/>
    <property type="match status" value="1"/>
</dbReference>
<dbReference type="PANTHER" id="PTHR30417:SF1">
    <property type="entry name" value="N-ACETYLMURAMOYL-L-ALANINE AMIDASE AMID"/>
    <property type="match status" value="1"/>
</dbReference>
<evidence type="ECO:0000313" key="9">
    <source>
        <dbReference type="Proteomes" id="UP000253628"/>
    </source>
</evidence>
<dbReference type="SUPFAM" id="SSF47090">
    <property type="entry name" value="PGBD-like"/>
    <property type="match status" value="1"/>
</dbReference>
<dbReference type="CDD" id="cd06583">
    <property type="entry name" value="PGRP"/>
    <property type="match status" value="1"/>
</dbReference>
<evidence type="ECO:0000256" key="5">
    <source>
        <dbReference type="ARBA" id="ARBA00023316"/>
    </source>
</evidence>
<keyword evidence="4" id="KW-0378">Hydrolase</keyword>
<evidence type="ECO:0000259" key="7">
    <source>
        <dbReference type="SMART" id="SM00644"/>
    </source>
</evidence>
<dbReference type="EC" id="3.5.1.28" evidence="3"/>
<sequence length="267" mass="29453">MITTLHKRWIKSCLALPVLALLAACGTYGPPGKLNIDRSVQAKSQNSRVDFVVLHYTSAGNGASLKILSERNVSSHYLVTDEQPPHVYQLVDESRRAWHAGASQWYGRNDLNAGSIGIEIVNAGGEGLVWAPYSAAQIATVTALLRDIVQRHQIKPLNIVGHSDIAPQRKVDPGPLFPWKQLAQAGLGRWYDETQVTANISQLQPSGLPDLRWFQQELIRVGYAAPTTDVLDKATKNVIAAFQMHYRPSRYDGLPDIETAAILMALR</sequence>
<dbReference type="Proteomes" id="UP000253628">
    <property type="component" value="Unassembled WGS sequence"/>
</dbReference>
<evidence type="ECO:0000256" key="1">
    <source>
        <dbReference type="ARBA" id="ARBA00001561"/>
    </source>
</evidence>
<dbReference type="AlphaFoldDB" id="A0A366HKK6"/>
<keyword evidence="5" id="KW-0961">Cell wall biogenesis/degradation</keyword>
<dbReference type="Pfam" id="PF01471">
    <property type="entry name" value="PG_binding_1"/>
    <property type="match status" value="1"/>
</dbReference>
<dbReference type="FunFam" id="3.40.80.10:FF:000003">
    <property type="entry name" value="N-acetylmuramoyl-L-alanine amidase"/>
    <property type="match status" value="1"/>
</dbReference>
<evidence type="ECO:0000256" key="6">
    <source>
        <dbReference type="SAM" id="SignalP"/>
    </source>
</evidence>
<dbReference type="InterPro" id="IPR002502">
    <property type="entry name" value="Amidase_domain"/>
</dbReference>
<dbReference type="InterPro" id="IPR036366">
    <property type="entry name" value="PGBDSf"/>
</dbReference>
<dbReference type="SUPFAM" id="SSF55846">
    <property type="entry name" value="N-acetylmuramoyl-L-alanine amidase-like"/>
    <property type="match status" value="1"/>
</dbReference>
<dbReference type="GO" id="GO:0019867">
    <property type="term" value="C:outer membrane"/>
    <property type="evidence" value="ECO:0007669"/>
    <property type="project" value="TreeGrafter"/>
</dbReference>
<dbReference type="Pfam" id="PF01510">
    <property type="entry name" value="Amidase_2"/>
    <property type="match status" value="1"/>
</dbReference>
<dbReference type="GO" id="GO:0009253">
    <property type="term" value="P:peptidoglycan catabolic process"/>
    <property type="evidence" value="ECO:0007669"/>
    <property type="project" value="InterPro"/>
</dbReference>
<evidence type="ECO:0000256" key="2">
    <source>
        <dbReference type="ARBA" id="ARBA00007553"/>
    </source>
</evidence>
<feature type="signal peptide" evidence="6">
    <location>
        <begin position="1"/>
        <end position="23"/>
    </location>
</feature>
<evidence type="ECO:0000313" key="8">
    <source>
        <dbReference type="EMBL" id="RBP43468.1"/>
    </source>
</evidence>
<dbReference type="EMBL" id="QNRQ01000001">
    <property type="protein sequence ID" value="RBP43468.1"/>
    <property type="molecule type" value="Genomic_DNA"/>
</dbReference>
<dbReference type="InterPro" id="IPR036365">
    <property type="entry name" value="PGBD-like_sf"/>
</dbReference>
<comment type="catalytic activity">
    <reaction evidence="1">
        <text>Hydrolyzes the link between N-acetylmuramoyl residues and L-amino acid residues in certain cell-wall glycopeptides.</text>
        <dbReference type="EC" id="3.5.1.28"/>
    </reaction>
</comment>
<evidence type="ECO:0000256" key="4">
    <source>
        <dbReference type="ARBA" id="ARBA00022801"/>
    </source>
</evidence>
<reference evidence="8 9" key="1">
    <citation type="submission" date="2018-06" db="EMBL/GenBank/DDBJ databases">
        <title>Genomic Encyclopedia of Type Strains, Phase IV (KMG-IV): sequencing the most valuable type-strain genomes for metagenomic binning, comparative biology and taxonomic classification.</title>
        <authorList>
            <person name="Goeker M."/>
        </authorList>
    </citation>
    <scope>NUCLEOTIDE SEQUENCE [LARGE SCALE GENOMIC DNA]</scope>
    <source>
        <strain evidence="8 9">DSM 25520</strain>
    </source>
</reference>
<evidence type="ECO:0000256" key="3">
    <source>
        <dbReference type="ARBA" id="ARBA00011901"/>
    </source>
</evidence>
<keyword evidence="9" id="KW-1185">Reference proteome</keyword>
<dbReference type="InterPro" id="IPR002477">
    <property type="entry name" value="Peptidoglycan-bd-like"/>
</dbReference>
<protein>
    <recommendedName>
        <fullName evidence="3">N-acetylmuramoyl-L-alanine amidase</fullName>
        <ecNumber evidence="3">3.5.1.28</ecNumber>
    </recommendedName>
</protein>
<gene>
    <name evidence="8" type="ORF">DFR37_101600</name>
</gene>